<dbReference type="KEGG" id="larg:LPA65_16335"/>
<name>A0AAN1Q410_9LACO</name>
<feature type="transmembrane region" description="Helical" evidence="1">
    <location>
        <begin position="248"/>
        <end position="266"/>
    </location>
</feature>
<keyword evidence="1" id="KW-0472">Membrane</keyword>
<evidence type="ECO:0000313" key="2">
    <source>
        <dbReference type="EMBL" id="AYJ37266.1"/>
    </source>
</evidence>
<feature type="transmembrane region" description="Helical" evidence="1">
    <location>
        <begin position="55"/>
        <end position="76"/>
    </location>
</feature>
<accession>A0AAN1Q410</accession>
<sequence>MIFLGLFIMFFSLFGELFTNKGFFSPSVIMTTLFSVIVSLALLRKFGIQNFDNSAVLLVELGVICFVIGVSAIRLIMASLPVKTIPSRTIEFRWSFIHLITIVVTLIIFVSFFYAIKFLISGGSYVELRNALLGYGNTSVVISNPLVSSMSTYIAGPSLYALIPIAIFVAVKRNHLKFAILIFFDLFLNVLSSGSRVILLYTIIQFLVVVSFKKIVISKRMKKTVFIFIIVGVVGILVMSVVRSSNSLIRSFYTYFAAPIPLLSYWMHYVDQFNIHSYGLSFLYPFTWLFNASGGFIGIHSNLIQNVVQWQSLPQDIWVNVFPGQAMNAFSTTFYFFYEDFRYIGVLVFSFLFGMISEVVYFRAFTQYDEKYLVYYLLGIKALVGSFMIWQLGSTSFFLSFVILTLCIGKRKKSN</sequence>
<organism evidence="2 3">
    <name type="scientific">Lactiplantibacillus argentoratensis</name>
    <dbReference type="NCBI Taxonomy" id="271881"/>
    <lineage>
        <taxon>Bacteria</taxon>
        <taxon>Bacillati</taxon>
        <taxon>Bacillota</taxon>
        <taxon>Bacilli</taxon>
        <taxon>Lactobacillales</taxon>
        <taxon>Lactobacillaceae</taxon>
        <taxon>Lactiplantibacillus</taxon>
    </lineage>
</organism>
<feature type="transmembrane region" description="Helical" evidence="1">
    <location>
        <begin position="382"/>
        <end position="408"/>
    </location>
</feature>
<gene>
    <name evidence="2" type="ORF">LPA65_16335</name>
</gene>
<evidence type="ECO:0000256" key="1">
    <source>
        <dbReference type="SAM" id="Phobius"/>
    </source>
</evidence>
<feature type="transmembrane region" description="Helical" evidence="1">
    <location>
        <begin position="198"/>
        <end position="217"/>
    </location>
</feature>
<geneLocation type="plasmid" evidence="2 3">
    <name>unnamed4</name>
</geneLocation>
<keyword evidence="1" id="KW-1133">Transmembrane helix</keyword>
<feature type="transmembrane region" description="Helical" evidence="1">
    <location>
        <begin position="278"/>
        <end position="297"/>
    </location>
</feature>
<dbReference type="EMBL" id="CP032755">
    <property type="protein sequence ID" value="AYJ37266.1"/>
    <property type="molecule type" value="Genomic_DNA"/>
</dbReference>
<protein>
    <submittedName>
        <fullName evidence="2">Oligosaccharide repeat unit polymerase</fullName>
    </submittedName>
</protein>
<dbReference type="Proteomes" id="UP000281644">
    <property type="component" value="Plasmid unnamed4"/>
</dbReference>
<feature type="transmembrane region" description="Helical" evidence="1">
    <location>
        <begin position="224"/>
        <end position="242"/>
    </location>
</feature>
<keyword evidence="1" id="KW-0812">Transmembrane</keyword>
<reference evidence="2 3" key="1">
    <citation type="submission" date="2018-10" db="EMBL/GenBank/DDBJ databases">
        <title>Genome sequencing of Lactobacillus species.</title>
        <authorList>
            <person name="Baek C."/>
            <person name="Yi H."/>
        </authorList>
    </citation>
    <scope>NUCLEOTIDE SEQUENCE [LARGE SCALE GENOMIC DNA]</scope>
    <source>
        <strain evidence="2 3">DSM 16365</strain>
        <plasmid evidence="2 3">unnamed4</plasmid>
    </source>
</reference>
<keyword evidence="2" id="KW-0614">Plasmid</keyword>
<dbReference type="AlphaFoldDB" id="A0AAN1Q410"/>
<feature type="transmembrane region" description="Helical" evidence="1">
    <location>
        <begin position="25"/>
        <end position="43"/>
    </location>
</feature>
<feature type="transmembrane region" description="Helical" evidence="1">
    <location>
        <begin position="153"/>
        <end position="171"/>
    </location>
</feature>
<proteinExistence type="predicted"/>
<evidence type="ECO:0000313" key="3">
    <source>
        <dbReference type="Proteomes" id="UP000281644"/>
    </source>
</evidence>
<feature type="transmembrane region" description="Helical" evidence="1">
    <location>
        <begin position="96"/>
        <end position="116"/>
    </location>
</feature>
<feature type="transmembrane region" description="Helical" evidence="1">
    <location>
        <begin position="317"/>
        <end position="337"/>
    </location>
</feature>
<dbReference type="NCBIfam" id="TIGR04370">
    <property type="entry name" value="glyco_rpt_poly"/>
    <property type="match status" value="1"/>
</dbReference>
<feature type="transmembrane region" description="Helical" evidence="1">
    <location>
        <begin position="344"/>
        <end position="362"/>
    </location>
</feature>